<organism evidence="2 3">
    <name type="scientific">Sulfitobacter profundi</name>
    <dbReference type="NCBI Taxonomy" id="2679961"/>
    <lineage>
        <taxon>Bacteria</taxon>
        <taxon>Pseudomonadati</taxon>
        <taxon>Pseudomonadota</taxon>
        <taxon>Alphaproteobacteria</taxon>
        <taxon>Rhodobacterales</taxon>
        <taxon>Roseobacteraceae</taxon>
        <taxon>Sulfitobacter</taxon>
    </lineage>
</organism>
<feature type="signal peptide" evidence="1">
    <location>
        <begin position="1"/>
        <end position="24"/>
    </location>
</feature>
<sequence length="101" mass="10517">MRLTTAIAAAIGLLSAGLAGQVSAEPKLYAYPSSANYCPAGLQPVTLGGAIGCGTPNQPMTYAEVKAHPVVHRHRHPHRAVTLRRSARVPCPVGAKGCSYQ</sequence>
<accession>A0ABW1Z2S4</accession>
<keyword evidence="3" id="KW-1185">Reference proteome</keyword>
<feature type="chain" id="PRO_5046046585" evidence="1">
    <location>
        <begin position="25"/>
        <end position="101"/>
    </location>
</feature>
<name>A0ABW1Z2S4_9RHOB</name>
<evidence type="ECO:0000313" key="2">
    <source>
        <dbReference type="EMBL" id="MFC6642398.1"/>
    </source>
</evidence>
<proteinExistence type="predicted"/>
<comment type="caution">
    <text evidence="2">The sequence shown here is derived from an EMBL/GenBank/DDBJ whole genome shotgun (WGS) entry which is preliminary data.</text>
</comment>
<gene>
    <name evidence="2" type="ORF">ACFQAU_12520</name>
</gene>
<keyword evidence="1" id="KW-0732">Signal</keyword>
<evidence type="ECO:0000256" key="1">
    <source>
        <dbReference type="SAM" id="SignalP"/>
    </source>
</evidence>
<dbReference type="EMBL" id="JBHSWA010000001">
    <property type="protein sequence ID" value="MFC6642398.1"/>
    <property type="molecule type" value="Genomic_DNA"/>
</dbReference>
<dbReference type="RefSeq" id="WP_165935581.1">
    <property type="nucleotide sequence ID" value="NZ_JBHSWA010000001.1"/>
</dbReference>
<protein>
    <submittedName>
        <fullName evidence="2">Uncharacterized protein</fullName>
    </submittedName>
</protein>
<reference evidence="3" key="1">
    <citation type="journal article" date="2019" name="Int. J. Syst. Evol. Microbiol.">
        <title>The Global Catalogue of Microorganisms (GCM) 10K type strain sequencing project: providing services to taxonomists for standard genome sequencing and annotation.</title>
        <authorList>
            <consortium name="The Broad Institute Genomics Platform"/>
            <consortium name="The Broad Institute Genome Sequencing Center for Infectious Disease"/>
            <person name="Wu L."/>
            <person name="Ma J."/>
        </authorList>
    </citation>
    <scope>NUCLEOTIDE SEQUENCE [LARGE SCALE GENOMIC DNA]</scope>
    <source>
        <strain evidence="3">NBRC 111368</strain>
    </source>
</reference>
<dbReference type="Proteomes" id="UP001596403">
    <property type="component" value="Unassembled WGS sequence"/>
</dbReference>
<evidence type="ECO:0000313" key="3">
    <source>
        <dbReference type="Proteomes" id="UP001596403"/>
    </source>
</evidence>